<dbReference type="Proteomes" id="UP000609531">
    <property type="component" value="Unassembled WGS sequence"/>
</dbReference>
<sequence>MSEAIPSERATPDIPPECIVKQGDDWMLVSPVPEHLAAEAAAYSVAQRATLNRIVGLPEVREKVLGNRLRPDRICVALVKGEIAGLISYRMDGEGSVWPDPSRYRDYFGSIGGTARYWLTEATLRRGRPDELYLEGFKVDPKARGRGIGTSLLHWLGSEVIRRGKRAWRTEASITADAAMRVYQSVGAKPVKTVSLGPLGHVFDRHKFVVLVWEAPTEAAERAA</sequence>
<organism evidence="2 3">
    <name type="scientific">Acuticoccus mangrovi</name>
    <dbReference type="NCBI Taxonomy" id="2796142"/>
    <lineage>
        <taxon>Bacteria</taxon>
        <taxon>Pseudomonadati</taxon>
        <taxon>Pseudomonadota</taxon>
        <taxon>Alphaproteobacteria</taxon>
        <taxon>Hyphomicrobiales</taxon>
        <taxon>Amorphaceae</taxon>
        <taxon>Acuticoccus</taxon>
    </lineage>
</organism>
<dbReference type="GO" id="GO:0016747">
    <property type="term" value="F:acyltransferase activity, transferring groups other than amino-acyl groups"/>
    <property type="evidence" value="ECO:0007669"/>
    <property type="project" value="InterPro"/>
</dbReference>
<comment type="caution">
    <text evidence="2">The sequence shown here is derived from an EMBL/GenBank/DDBJ whole genome shotgun (WGS) entry which is preliminary data.</text>
</comment>
<dbReference type="Gene3D" id="3.40.630.30">
    <property type="match status" value="1"/>
</dbReference>
<dbReference type="InterPro" id="IPR016181">
    <property type="entry name" value="Acyl_CoA_acyltransferase"/>
</dbReference>
<evidence type="ECO:0000313" key="2">
    <source>
        <dbReference type="EMBL" id="MBJ3777637.1"/>
    </source>
</evidence>
<accession>A0A934ISZ2</accession>
<protein>
    <submittedName>
        <fullName evidence="2">GNAT family N-acetyltransferase</fullName>
    </submittedName>
</protein>
<dbReference type="CDD" id="cd04301">
    <property type="entry name" value="NAT_SF"/>
    <property type="match status" value="1"/>
</dbReference>
<evidence type="ECO:0000313" key="3">
    <source>
        <dbReference type="Proteomes" id="UP000609531"/>
    </source>
</evidence>
<feature type="domain" description="N-acetyltransferase" evidence="1">
    <location>
        <begin position="27"/>
        <end position="209"/>
    </location>
</feature>
<gene>
    <name evidence="2" type="ORF">JCR33_18170</name>
</gene>
<dbReference type="AlphaFoldDB" id="A0A934ISZ2"/>
<dbReference type="InterPro" id="IPR000182">
    <property type="entry name" value="GNAT_dom"/>
</dbReference>
<dbReference type="PROSITE" id="PS51186">
    <property type="entry name" value="GNAT"/>
    <property type="match status" value="1"/>
</dbReference>
<keyword evidence="3" id="KW-1185">Reference proteome</keyword>
<dbReference type="Pfam" id="PF00583">
    <property type="entry name" value="Acetyltransf_1"/>
    <property type="match status" value="1"/>
</dbReference>
<reference evidence="2" key="1">
    <citation type="submission" date="2020-12" db="EMBL/GenBank/DDBJ databases">
        <title>Bacterial taxonomy.</title>
        <authorList>
            <person name="Pan X."/>
        </authorList>
    </citation>
    <scope>NUCLEOTIDE SEQUENCE</scope>
    <source>
        <strain evidence="2">B2012</strain>
    </source>
</reference>
<dbReference type="SUPFAM" id="SSF55729">
    <property type="entry name" value="Acyl-CoA N-acyltransferases (Nat)"/>
    <property type="match status" value="1"/>
</dbReference>
<proteinExistence type="predicted"/>
<dbReference type="RefSeq" id="WP_198883540.1">
    <property type="nucleotide sequence ID" value="NZ_JAEKJA010000018.1"/>
</dbReference>
<dbReference type="EMBL" id="JAEKJA010000018">
    <property type="protein sequence ID" value="MBJ3777637.1"/>
    <property type="molecule type" value="Genomic_DNA"/>
</dbReference>
<evidence type="ECO:0000259" key="1">
    <source>
        <dbReference type="PROSITE" id="PS51186"/>
    </source>
</evidence>
<name>A0A934ISZ2_9HYPH</name>